<organism evidence="2 3">
    <name type="scientific">Pacificimonas pallii</name>
    <dbReference type="NCBI Taxonomy" id="2827236"/>
    <lineage>
        <taxon>Bacteria</taxon>
        <taxon>Pseudomonadati</taxon>
        <taxon>Pseudomonadota</taxon>
        <taxon>Alphaproteobacteria</taxon>
        <taxon>Sphingomonadales</taxon>
        <taxon>Sphingosinicellaceae</taxon>
        <taxon>Pacificimonas</taxon>
    </lineage>
</organism>
<reference evidence="2 3" key="1">
    <citation type="submission" date="2021-04" db="EMBL/GenBank/DDBJ databases">
        <authorList>
            <person name="Pira H."/>
            <person name="Risdian C."/>
            <person name="Wink J."/>
        </authorList>
    </citation>
    <scope>NUCLEOTIDE SEQUENCE [LARGE SCALE GENOMIC DNA]</scope>
    <source>
        <strain evidence="2 3">WHA3</strain>
    </source>
</reference>
<proteinExistence type="predicted"/>
<evidence type="ECO:0000259" key="1">
    <source>
        <dbReference type="PROSITE" id="PS51891"/>
    </source>
</evidence>
<keyword evidence="3" id="KW-1185">Reference proteome</keyword>
<protein>
    <submittedName>
        <fullName evidence="2">GFA family protein</fullName>
    </submittedName>
</protein>
<dbReference type="PROSITE" id="PS51891">
    <property type="entry name" value="CENP_V_GFA"/>
    <property type="match status" value="1"/>
</dbReference>
<dbReference type="PANTHER" id="PTHR33337">
    <property type="entry name" value="GFA DOMAIN-CONTAINING PROTEIN"/>
    <property type="match status" value="1"/>
</dbReference>
<dbReference type="Proteomes" id="UP000722336">
    <property type="component" value="Unassembled WGS sequence"/>
</dbReference>
<gene>
    <name evidence="2" type="ORF">KCG44_05975</name>
</gene>
<feature type="domain" description="CENP-V/GFA" evidence="1">
    <location>
        <begin position="2"/>
        <end position="116"/>
    </location>
</feature>
<dbReference type="RefSeq" id="WP_218444930.1">
    <property type="nucleotide sequence ID" value="NZ_JAGSPA010000002.1"/>
</dbReference>
<dbReference type="EMBL" id="JAGSPA010000002">
    <property type="protein sequence ID" value="MBV7256332.1"/>
    <property type="molecule type" value="Genomic_DNA"/>
</dbReference>
<dbReference type="PANTHER" id="PTHR33337:SF40">
    <property type="entry name" value="CENP-V_GFA DOMAIN-CONTAINING PROTEIN-RELATED"/>
    <property type="match status" value="1"/>
</dbReference>
<name>A0ABS6SD41_9SPHN</name>
<sequence length="131" mass="14550">MAEGGCHCGAVRYRITGIPLTSVICNCLTCRKTSGAQNVAYFMVTQDAFRLIKGRSRRYASSEGVSRRFCENCGTTLTFEADYLEGLIDVTLASLDDPQAYPPKAHINDRDAIGWSRHQDGLPRFKAFPPR</sequence>
<accession>A0ABS6SD41</accession>
<dbReference type="InterPro" id="IPR006913">
    <property type="entry name" value="CENP-V/GFA"/>
</dbReference>
<dbReference type="Pfam" id="PF04828">
    <property type="entry name" value="GFA"/>
    <property type="match status" value="1"/>
</dbReference>
<evidence type="ECO:0000313" key="2">
    <source>
        <dbReference type="EMBL" id="MBV7256332.1"/>
    </source>
</evidence>
<evidence type="ECO:0000313" key="3">
    <source>
        <dbReference type="Proteomes" id="UP000722336"/>
    </source>
</evidence>
<comment type="caution">
    <text evidence="2">The sequence shown here is derived from an EMBL/GenBank/DDBJ whole genome shotgun (WGS) entry which is preliminary data.</text>
</comment>